<dbReference type="SUPFAM" id="SSF54427">
    <property type="entry name" value="NTF2-like"/>
    <property type="match status" value="1"/>
</dbReference>
<evidence type="ECO:0000259" key="1">
    <source>
        <dbReference type="Pfam" id="PF13577"/>
    </source>
</evidence>
<dbReference type="EMBL" id="JAUUCC010000015">
    <property type="protein sequence ID" value="MEE2050478.1"/>
    <property type="molecule type" value="Genomic_DNA"/>
</dbReference>
<evidence type="ECO:0000313" key="2">
    <source>
        <dbReference type="EMBL" id="MEE2050478.1"/>
    </source>
</evidence>
<evidence type="ECO:0000313" key="3">
    <source>
        <dbReference type="Proteomes" id="UP001348641"/>
    </source>
</evidence>
<proteinExistence type="predicted"/>
<dbReference type="Gene3D" id="3.10.450.50">
    <property type="match status" value="1"/>
</dbReference>
<organism evidence="2 3">
    <name type="scientific">Nocardiopsis tropica</name>
    <dbReference type="NCBI Taxonomy" id="109330"/>
    <lineage>
        <taxon>Bacteria</taxon>
        <taxon>Bacillati</taxon>
        <taxon>Actinomycetota</taxon>
        <taxon>Actinomycetes</taxon>
        <taxon>Streptosporangiales</taxon>
        <taxon>Nocardiopsidaceae</taxon>
        <taxon>Nocardiopsis</taxon>
    </lineage>
</organism>
<gene>
    <name evidence="2" type="ORF">Q8A49_08205</name>
</gene>
<protein>
    <submittedName>
        <fullName evidence="2">Nuclear transport factor 2 family protein</fullName>
    </submittedName>
</protein>
<dbReference type="InterPro" id="IPR032710">
    <property type="entry name" value="NTF2-like_dom_sf"/>
</dbReference>
<comment type="caution">
    <text evidence="2">The sequence shown here is derived from an EMBL/GenBank/DDBJ whole genome shotgun (WGS) entry which is preliminary data.</text>
</comment>
<sequence length="175" mass="19782">MTQSHELPVDETRLRRLLDRAEISDVQLRYATGTDSRDWELFRSCFTDEVEVNFSDGFGQPVVRLTADDWVRGTAPRMESFKATQHMITNQVVTFDDDDHATCVAYVRAGHHLPNSTGDSEQTVYGYYTNRFERTPAGWRICGVKLTALWMTGNFGVFQTALTPEAEPARAHSGS</sequence>
<accession>A0ABU7KMF4</accession>
<dbReference type="Pfam" id="PF13577">
    <property type="entry name" value="SnoaL_4"/>
    <property type="match status" value="1"/>
</dbReference>
<dbReference type="RefSeq" id="WP_330157697.1">
    <property type="nucleotide sequence ID" value="NZ_BAAAJA010000046.1"/>
</dbReference>
<dbReference type="InterPro" id="IPR037401">
    <property type="entry name" value="SnoaL-like"/>
</dbReference>
<reference evidence="2 3" key="1">
    <citation type="submission" date="2023-07" db="EMBL/GenBank/DDBJ databases">
        <authorList>
            <person name="Girao M."/>
            <person name="Carvalho M.F."/>
        </authorList>
    </citation>
    <scope>NUCLEOTIDE SEQUENCE [LARGE SCALE GENOMIC DNA]</scope>
    <source>
        <strain evidence="2 3">66/93</strain>
    </source>
</reference>
<name>A0ABU7KMF4_9ACTN</name>
<feature type="domain" description="SnoaL-like" evidence="1">
    <location>
        <begin position="15"/>
        <end position="142"/>
    </location>
</feature>
<dbReference type="Proteomes" id="UP001348641">
    <property type="component" value="Unassembled WGS sequence"/>
</dbReference>